<feature type="domain" description="HTH bat-type" evidence="3">
    <location>
        <begin position="178"/>
        <end position="230"/>
    </location>
</feature>
<organism evidence="5 6">
    <name type="scientific">Natrinema salaciae</name>
    <dbReference type="NCBI Taxonomy" id="1186196"/>
    <lineage>
        <taxon>Archaea</taxon>
        <taxon>Methanobacteriati</taxon>
        <taxon>Methanobacteriota</taxon>
        <taxon>Stenosarchaea group</taxon>
        <taxon>Halobacteria</taxon>
        <taxon>Halobacteriales</taxon>
        <taxon>Natrialbaceae</taxon>
        <taxon>Natrinema</taxon>
    </lineage>
</organism>
<protein>
    <submittedName>
        <fullName evidence="5">Uncharacterized protein</fullName>
    </submittedName>
</protein>
<dbReference type="STRING" id="1186196.SAMN04489841_4757"/>
<name>A0A1H9SPS1_9EURY</name>
<dbReference type="PANTHER" id="PTHR34236">
    <property type="entry name" value="DIMETHYL SULFOXIDE REDUCTASE TRANSCRIPTIONAL ACTIVATOR"/>
    <property type="match status" value="1"/>
</dbReference>
<sequence length="261" mass="29544">MQDMTGTVNKFEIERSRMSLYEASFRLKHECPYREISERYPDLTIREWYLSDCQVLEISSAGAPTDELLEEIEEIGTVLHESVDDSGLHVVTQSCLCSLEGSILERFEEHDCLYQPPTIHRQGWEHYTVIAFDESDVRALLRELEADRDIELLSKTAIAEQAIPHSMLAPVDQLFEDLTDRQLAALQLALEHGYYEQPRGTSLRELASQTSVARSTYEEHLRKAENKLMANAGTYLRLVTSGSGADPLGTGRAEPSEQHAD</sequence>
<evidence type="ECO:0000256" key="2">
    <source>
        <dbReference type="ARBA" id="ARBA00023163"/>
    </source>
</evidence>
<feature type="domain" description="HVO-A0563 N-terminal" evidence="4">
    <location>
        <begin position="22"/>
        <end position="167"/>
    </location>
</feature>
<dbReference type="InterPro" id="IPR056531">
    <property type="entry name" value="HVO_A0563_N"/>
</dbReference>
<evidence type="ECO:0000313" key="6">
    <source>
        <dbReference type="Proteomes" id="UP000199114"/>
    </source>
</evidence>
<proteinExistence type="predicted"/>
<dbReference type="Proteomes" id="UP000199114">
    <property type="component" value="Unassembled WGS sequence"/>
</dbReference>
<keyword evidence="1" id="KW-0805">Transcription regulation</keyword>
<dbReference type="Pfam" id="PF24280">
    <property type="entry name" value="HVO_A0563_N"/>
    <property type="match status" value="1"/>
</dbReference>
<evidence type="ECO:0000259" key="4">
    <source>
        <dbReference type="Pfam" id="PF24280"/>
    </source>
</evidence>
<dbReference type="Pfam" id="PF04967">
    <property type="entry name" value="HTH_10"/>
    <property type="match status" value="1"/>
</dbReference>
<dbReference type="EMBL" id="FOFD01000009">
    <property type="protein sequence ID" value="SER86931.1"/>
    <property type="molecule type" value="Genomic_DNA"/>
</dbReference>
<reference evidence="6" key="1">
    <citation type="submission" date="2016-10" db="EMBL/GenBank/DDBJ databases">
        <authorList>
            <person name="Varghese N."/>
            <person name="Submissions S."/>
        </authorList>
    </citation>
    <scope>NUCLEOTIDE SEQUENCE [LARGE SCALE GENOMIC DNA]</scope>
    <source>
        <strain evidence="6">DSM 25055</strain>
    </source>
</reference>
<keyword evidence="6" id="KW-1185">Reference proteome</keyword>
<evidence type="ECO:0000259" key="3">
    <source>
        <dbReference type="Pfam" id="PF04967"/>
    </source>
</evidence>
<evidence type="ECO:0000313" key="5">
    <source>
        <dbReference type="EMBL" id="SER86931.1"/>
    </source>
</evidence>
<dbReference type="PANTHER" id="PTHR34236:SF1">
    <property type="entry name" value="DIMETHYL SULFOXIDE REDUCTASE TRANSCRIPTIONAL ACTIVATOR"/>
    <property type="match status" value="1"/>
</dbReference>
<gene>
    <name evidence="5" type="ORF">SAMN04489841_4757</name>
</gene>
<dbReference type="AlphaFoldDB" id="A0A1H9SPS1"/>
<keyword evidence="2" id="KW-0804">Transcription</keyword>
<accession>A0A1H9SPS1</accession>
<evidence type="ECO:0000256" key="1">
    <source>
        <dbReference type="ARBA" id="ARBA00023015"/>
    </source>
</evidence>
<dbReference type="InterPro" id="IPR007050">
    <property type="entry name" value="HTH_bacterioopsin"/>
</dbReference>